<comment type="caution">
    <text evidence="2">The sequence shown here is derived from an EMBL/GenBank/DDBJ whole genome shotgun (WGS) entry which is preliminary data.</text>
</comment>
<gene>
    <name evidence="2" type="ORF">Bhyg_17422</name>
</gene>
<accession>A0A9Q0MM79</accession>
<evidence type="ECO:0000256" key="1">
    <source>
        <dbReference type="SAM" id="MobiDB-lite"/>
    </source>
</evidence>
<reference evidence="2" key="1">
    <citation type="submission" date="2022-07" db="EMBL/GenBank/DDBJ databases">
        <authorList>
            <person name="Trinca V."/>
            <person name="Uliana J.V.C."/>
            <person name="Torres T.T."/>
            <person name="Ward R.J."/>
            <person name="Monesi N."/>
        </authorList>
    </citation>
    <scope>NUCLEOTIDE SEQUENCE</scope>
    <source>
        <strain evidence="2">HSMRA1968</strain>
        <tissue evidence="2">Whole embryos</tissue>
    </source>
</reference>
<dbReference type="EMBL" id="WJQU01002680">
    <property type="protein sequence ID" value="KAJ6631730.1"/>
    <property type="molecule type" value="Genomic_DNA"/>
</dbReference>
<evidence type="ECO:0000313" key="3">
    <source>
        <dbReference type="Proteomes" id="UP001151699"/>
    </source>
</evidence>
<protein>
    <submittedName>
        <fullName evidence="2">Uncharacterized protein</fullName>
    </submittedName>
</protein>
<dbReference type="AlphaFoldDB" id="A0A9Q0MM79"/>
<dbReference type="Proteomes" id="UP001151699">
    <property type="component" value="Unassembled WGS sequence"/>
</dbReference>
<sequence>MPPRKRKVAGKESNEVVDDPVETPKRTDKNVERKQRTQKKQKSTEVETVKETTEKHAVIKILVNAQTNEAFHAKYIKELTNQYAAIGHDLFLSMYISCLKQLIAKEEAVALYANVGLQFMAKFATSLTNESSDDLHKFSESVFDWVLK</sequence>
<feature type="compositionally biased region" description="Basic and acidic residues" evidence="1">
    <location>
        <begin position="22"/>
        <end position="35"/>
    </location>
</feature>
<feature type="region of interest" description="Disordered" evidence="1">
    <location>
        <begin position="1"/>
        <end position="48"/>
    </location>
</feature>
<name>A0A9Q0MM79_9DIPT</name>
<proteinExistence type="predicted"/>
<evidence type="ECO:0000313" key="2">
    <source>
        <dbReference type="EMBL" id="KAJ6631730.1"/>
    </source>
</evidence>
<organism evidence="2 3">
    <name type="scientific">Pseudolycoriella hygida</name>
    <dbReference type="NCBI Taxonomy" id="35572"/>
    <lineage>
        <taxon>Eukaryota</taxon>
        <taxon>Metazoa</taxon>
        <taxon>Ecdysozoa</taxon>
        <taxon>Arthropoda</taxon>
        <taxon>Hexapoda</taxon>
        <taxon>Insecta</taxon>
        <taxon>Pterygota</taxon>
        <taxon>Neoptera</taxon>
        <taxon>Endopterygota</taxon>
        <taxon>Diptera</taxon>
        <taxon>Nematocera</taxon>
        <taxon>Sciaroidea</taxon>
        <taxon>Sciaridae</taxon>
        <taxon>Pseudolycoriella</taxon>
    </lineage>
</organism>
<feature type="non-terminal residue" evidence="2">
    <location>
        <position position="148"/>
    </location>
</feature>
<keyword evidence="3" id="KW-1185">Reference proteome</keyword>